<organism evidence="6 7">
    <name type="scientific">Pusillimonas noertemannii</name>
    <dbReference type="NCBI Taxonomy" id="305977"/>
    <lineage>
        <taxon>Bacteria</taxon>
        <taxon>Pseudomonadati</taxon>
        <taxon>Pseudomonadota</taxon>
        <taxon>Betaproteobacteria</taxon>
        <taxon>Burkholderiales</taxon>
        <taxon>Alcaligenaceae</taxon>
        <taxon>Pusillimonas</taxon>
    </lineage>
</organism>
<dbReference type="PANTHER" id="PTHR30537:SF72">
    <property type="entry name" value="LYSR FAMILY TRANSCRIPTIONAL REGULATOR"/>
    <property type="match status" value="1"/>
</dbReference>
<evidence type="ECO:0000256" key="2">
    <source>
        <dbReference type="ARBA" id="ARBA00023015"/>
    </source>
</evidence>
<keyword evidence="4" id="KW-0804">Transcription</keyword>
<dbReference type="InterPro" id="IPR058163">
    <property type="entry name" value="LysR-type_TF_proteobact-type"/>
</dbReference>
<evidence type="ECO:0000313" key="6">
    <source>
        <dbReference type="EMBL" id="PVY68328.1"/>
    </source>
</evidence>
<evidence type="ECO:0000256" key="3">
    <source>
        <dbReference type="ARBA" id="ARBA00023125"/>
    </source>
</evidence>
<keyword evidence="3" id="KW-0238">DNA-binding</keyword>
<keyword evidence="7" id="KW-1185">Reference proteome</keyword>
<dbReference type="Gene3D" id="1.10.10.10">
    <property type="entry name" value="Winged helix-like DNA-binding domain superfamily/Winged helix DNA-binding domain"/>
    <property type="match status" value="1"/>
</dbReference>
<dbReference type="InterPro" id="IPR036388">
    <property type="entry name" value="WH-like_DNA-bd_sf"/>
</dbReference>
<evidence type="ECO:0000256" key="4">
    <source>
        <dbReference type="ARBA" id="ARBA00023163"/>
    </source>
</evidence>
<dbReference type="InterPro" id="IPR000847">
    <property type="entry name" value="LysR_HTH_N"/>
</dbReference>
<dbReference type="CDD" id="cd08472">
    <property type="entry name" value="PBP2_CrgA_like_3"/>
    <property type="match status" value="1"/>
</dbReference>
<dbReference type="SUPFAM" id="SSF46785">
    <property type="entry name" value="Winged helix' DNA-binding domain"/>
    <property type="match status" value="1"/>
</dbReference>
<dbReference type="PROSITE" id="PS50931">
    <property type="entry name" value="HTH_LYSR"/>
    <property type="match status" value="1"/>
</dbReference>
<dbReference type="RefSeq" id="WP_165832437.1">
    <property type="nucleotide sequence ID" value="NZ_JACCEX010000001.1"/>
</dbReference>
<dbReference type="GO" id="GO:0043565">
    <property type="term" value="F:sequence-specific DNA binding"/>
    <property type="evidence" value="ECO:0007669"/>
    <property type="project" value="TreeGrafter"/>
</dbReference>
<evidence type="ECO:0000256" key="1">
    <source>
        <dbReference type="ARBA" id="ARBA00009437"/>
    </source>
</evidence>
<keyword evidence="2" id="KW-0805">Transcription regulation</keyword>
<dbReference type="GO" id="GO:0006351">
    <property type="term" value="P:DNA-templated transcription"/>
    <property type="evidence" value="ECO:0007669"/>
    <property type="project" value="TreeGrafter"/>
</dbReference>
<sequence>MDRFQAMQVFTRVVDANSFTLAADSLGLPRSTVTTTIQNLERSLKLRLLNRTTRRLSLTPDGAAYYERCAQILADLEDMDASFRDVTRGPSGRLRIDTPPSIGRLILVPALCDFHTRYPDIELAIGMGDRVVDMVRDAVDCAIRVGELADSSMVARRIGTFESITCAAPAYLERHGEPKSIEDLANHHAVHYFSARTGRVIDWSFMVDGKPRDIQVKGSVSVNDAEAYVQCGVNGFGLIQPSRYMVAPLLASGQLREILTEWTPPPQPISVVYLHNRHLSPKVRVFVDWVSELFQHCALMSGCKYMDQIDQECAFAGKEKPQAAVRKHLKQEEFEESVF</sequence>
<comment type="similarity">
    <text evidence="1">Belongs to the LysR transcriptional regulatory family.</text>
</comment>
<feature type="domain" description="HTH lysR-type" evidence="5">
    <location>
        <begin position="1"/>
        <end position="59"/>
    </location>
</feature>
<dbReference type="EMBL" id="QEKO01000001">
    <property type="protein sequence ID" value="PVY68328.1"/>
    <property type="molecule type" value="Genomic_DNA"/>
</dbReference>
<evidence type="ECO:0000313" key="7">
    <source>
        <dbReference type="Proteomes" id="UP000246145"/>
    </source>
</evidence>
<name>A0A2U1CR07_9BURK</name>
<comment type="caution">
    <text evidence="6">The sequence shown here is derived from an EMBL/GenBank/DDBJ whole genome shotgun (WGS) entry which is preliminary data.</text>
</comment>
<dbReference type="GO" id="GO:0003700">
    <property type="term" value="F:DNA-binding transcription factor activity"/>
    <property type="evidence" value="ECO:0007669"/>
    <property type="project" value="InterPro"/>
</dbReference>
<dbReference type="STRING" id="1231391.GCA_000308195_03208"/>
<dbReference type="PANTHER" id="PTHR30537">
    <property type="entry name" value="HTH-TYPE TRANSCRIPTIONAL REGULATOR"/>
    <property type="match status" value="1"/>
</dbReference>
<evidence type="ECO:0000259" key="5">
    <source>
        <dbReference type="PROSITE" id="PS50931"/>
    </source>
</evidence>
<dbReference type="FunFam" id="1.10.10.10:FF:000001">
    <property type="entry name" value="LysR family transcriptional regulator"/>
    <property type="match status" value="1"/>
</dbReference>
<proteinExistence type="inferred from homology"/>
<dbReference type="FunFam" id="3.40.190.290:FF:000001">
    <property type="entry name" value="Transcriptional regulator, LysR family"/>
    <property type="match status" value="1"/>
</dbReference>
<protein>
    <submittedName>
        <fullName evidence="6">LysR family transcriptional regulator</fullName>
    </submittedName>
</protein>
<dbReference type="Gene3D" id="3.40.190.290">
    <property type="match status" value="1"/>
</dbReference>
<reference evidence="6 7" key="1">
    <citation type="submission" date="2018-04" db="EMBL/GenBank/DDBJ databases">
        <title>Genomic Encyclopedia of Type Strains, Phase IV (KMG-IV): sequencing the most valuable type-strain genomes for metagenomic binning, comparative biology and taxonomic classification.</title>
        <authorList>
            <person name="Goeker M."/>
        </authorList>
    </citation>
    <scope>NUCLEOTIDE SEQUENCE [LARGE SCALE GENOMIC DNA]</scope>
    <source>
        <strain evidence="6 7">DSM 10065</strain>
    </source>
</reference>
<gene>
    <name evidence="6" type="ORF">C7440_0723</name>
</gene>
<dbReference type="SUPFAM" id="SSF53850">
    <property type="entry name" value="Periplasmic binding protein-like II"/>
    <property type="match status" value="1"/>
</dbReference>
<accession>A0A2U1CR07</accession>
<dbReference type="Pfam" id="PF03466">
    <property type="entry name" value="LysR_substrate"/>
    <property type="match status" value="1"/>
</dbReference>
<dbReference type="AlphaFoldDB" id="A0A2U1CR07"/>
<dbReference type="InterPro" id="IPR036390">
    <property type="entry name" value="WH_DNA-bd_sf"/>
</dbReference>
<dbReference type="Proteomes" id="UP000246145">
    <property type="component" value="Unassembled WGS sequence"/>
</dbReference>
<dbReference type="Pfam" id="PF00126">
    <property type="entry name" value="HTH_1"/>
    <property type="match status" value="1"/>
</dbReference>
<dbReference type="InterPro" id="IPR005119">
    <property type="entry name" value="LysR_subst-bd"/>
</dbReference>